<dbReference type="Pfam" id="PF00082">
    <property type="entry name" value="Peptidase_S8"/>
    <property type="match status" value="1"/>
</dbReference>
<feature type="active site" description="Charge relay system" evidence="9 10">
    <location>
        <position position="222"/>
    </location>
</feature>
<evidence type="ECO:0000256" key="8">
    <source>
        <dbReference type="ARBA" id="ARBA00023180"/>
    </source>
</evidence>
<keyword evidence="4 10" id="KW-0645">Protease</keyword>
<evidence type="ECO:0000259" key="13">
    <source>
        <dbReference type="Pfam" id="PF05922"/>
    </source>
</evidence>
<keyword evidence="3" id="KW-0964">Secreted</keyword>
<feature type="domain" description="Inhibitor I9" evidence="13">
    <location>
        <begin position="38"/>
        <end position="106"/>
    </location>
</feature>
<evidence type="ECO:0000259" key="12">
    <source>
        <dbReference type="Pfam" id="PF00082"/>
    </source>
</evidence>
<feature type="domain" description="Subtilisin-like protease fibronectin type-III" evidence="14">
    <location>
        <begin position="661"/>
        <end position="762"/>
    </location>
</feature>
<evidence type="ECO:0000256" key="4">
    <source>
        <dbReference type="ARBA" id="ARBA00022670"/>
    </source>
</evidence>
<dbReference type="InterPro" id="IPR041469">
    <property type="entry name" value="Subtilisin-like_FN3"/>
</dbReference>
<keyword evidence="16" id="KW-1185">Reference proteome</keyword>
<dbReference type="InterPro" id="IPR045051">
    <property type="entry name" value="SBT"/>
</dbReference>
<evidence type="ECO:0000313" key="16">
    <source>
        <dbReference type="Proteomes" id="UP000187203"/>
    </source>
</evidence>
<evidence type="ECO:0000256" key="10">
    <source>
        <dbReference type="PROSITE-ProRule" id="PRU01240"/>
    </source>
</evidence>
<dbReference type="FunFam" id="3.40.50.200:FF:000006">
    <property type="entry name" value="Subtilisin-like protease SBT1.5"/>
    <property type="match status" value="1"/>
</dbReference>
<name>A0A1R3HWM4_9ROSI</name>
<evidence type="ECO:0000313" key="15">
    <source>
        <dbReference type="EMBL" id="OMO74670.1"/>
    </source>
</evidence>
<dbReference type="Pfam" id="PF05922">
    <property type="entry name" value="Inhibitor_I9"/>
    <property type="match status" value="1"/>
</dbReference>
<evidence type="ECO:0000256" key="7">
    <source>
        <dbReference type="ARBA" id="ARBA00022825"/>
    </source>
</evidence>
<dbReference type="InterPro" id="IPR037045">
    <property type="entry name" value="S8pro/Inhibitor_I9_sf"/>
</dbReference>
<evidence type="ECO:0000256" key="9">
    <source>
        <dbReference type="PIRSR" id="PIRSR615500-1"/>
    </source>
</evidence>
<reference evidence="16" key="1">
    <citation type="submission" date="2013-09" db="EMBL/GenBank/DDBJ databases">
        <title>Corchorus olitorius genome sequencing.</title>
        <authorList>
            <person name="Alam M."/>
            <person name="Haque M.S."/>
            <person name="Islam M.S."/>
            <person name="Emdad E.M."/>
            <person name="Islam M.M."/>
            <person name="Ahmed B."/>
            <person name="Halim A."/>
            <person name="Hossen Q.M.M."/>
            <person name="Hossain M.Z."/>
            <person name="Ahmed R."/>
            <person name="Khan M.M."/>
            <person name="Islam R."/>
            <person name="Rashid M.M."/>
            <person name="Khan S.A."/>
            <person name="Rahman M.S."/>
            <person name="Alam M."/>
            <person name="Yahiya A.S."/>
            <person name="Khan M.S."/>
            <person name="Azam M.S."/>
            <person name="Haque T."/>
            <person name="Lashkar M.Z.H."/>
            <person name="Akhand A.I."/>
            <person name="Morshed G."/>
            <person name="Roy S."/>
            <person name="Uddin K.S."/>
            <person name="Rabeya T."/>
            <person name="Hossain A.S."/>
            <person name="Chowdhury A."/>
            <person name="Snigdha A.R."/>
            <person name="Mortoza M.S."/>
            <person name="Matin S.A."/>
            <person name="Hoque S.M.E."/>
            <person name="Islam M.K."/>
            <person name="Roy D.K."/>
            <person name="Haider R."/>
            <person name="Moosa M.M."/>
            <person name="Elias S.M."/>
            <person name="Hasan A.M."/>
            <person name="Jahan S."/>
            <person name="Shafiuddin M."/>
            <person name="Mahmood N."/>
            <person name="Shommy N.S."/>
        </authorList>
    </citation>
    <scope>NUCLEOTIDE SEQUENCE [LARGE SCALE GENOMIC DNA]</scope>
    <source>
        <strain evidence="16">cv. O-4</strain>
    </source>
</reference>
<dbReference type="CDD" id="cd02120">
    <property type="entry name" value="PA_subtilisin_like"/>
    <property type="match status" value="1"/>
</dbReference>
<evidence type="ECO:0000256" key="6">
    <source>
        <dbReference type="ARBA" id="ARBA00022801"/>
    </source>
</evidence>
<dbReference type="GO" id="GO:0006508">
    <property type="term" value="P:proteolysis"/>
    <property type="evidence" value="ECO:0007669"/>
    <property type="project" value="UniProtKB-KW"/>
</dbReference>
<dbReference type="EMBL" id="AWUE01019271">
    <property type="protein sequence ID" value="OMO74670.1"/>
    <property type="molecule type" value="Genomic_DNA"/>
</dbReference>
<dbReference type="FunFam" id="3.30.70.80:FF:000003">
    <property type="entry name" value="Subtilisin-like protease SBT1.9"/>
    <property type="match status" value="1"/>
</dbReference>
<dbReference type="PRINTS" id="PR00723">
    <property type="entry name" value="SUBTILISIN"/>
</dbReference>
<dbReference type="InterPro" id="IPR010259">
    <property type="entry name" value="S8pro/Inhibitor_I9"/>
</dbReference>
<feature type="signal peptide" evidence="11">
    <location>
        <begin position="1"/>
        <end position="29"/>
    </location>
</feature>
<dbReference type="Gene3D" id="3.40.50.200">
    <property type="entry name" value="Peptidase S8/S53 domain"/>
    <property type="match status" value="1"/>
</dbReference>
<dbReference type="OrthoDB" id="206201at2759"/>
<dbReference type="Gene3D" id="3.50.30.30">
    <property type="match status" value="1"/>
</dbReference>
<dbReference type="Proteomes" id="UP000187203">
    <property type="component" value="Unassembled WGS sequence"/>
</dbReference>
<feature type="active site" description="Charge relay system" evidence="9 10">
    <location>
        <position position="549"/>
    </location>
</feature>
<evidence type="ECO:0000256" key="2">
    <source>
        <dbReference type="ARBA" id="ARBA00011073"/>
    </source>
</evidence>
<gene>
    <name evidence="15" type="ORF">COLO4_26543</name>
</gene>
<dbReference type="GO" id="GO:0005576">
    <property type="term" value="C:extracellular region"/>
    <property type="evidence" value="ECO:0007669"/>
    <property type="project" value="UniProtKB-SubCell"/>
</dbReference>
<evidence type="ECO:0000256" key="1">
    <source>
        <dbReference type="ARBA" id="ARBA00004613"/>
    </source>
</evidence>
<dbReference type="InterPro" id="IPR036852">
    <property type="entry name" value="Peptidase_S8/S53_dom_sf"/>
</dbReference>
<dbReference type="AlphaFoldDB" id="A0A1R3HWM4"/>
<dbReference type="Gene3D" id="3.30.70.80">
    <property type="entry name" value="Peptidase S8 propeptide/proteinase inhibitor I9"/>
    <property type="match status" value="1"/>
</dbReference>
<dbReference type="Pfam" id="PF17766">
    <property type="entry name" value="fn3_6"/>
    <property type="match status" value="1"/>
</dbReference>
<dbReference type="InterPro" id="IPR023828">
    <property type="entry name" value="Peptidase_S8_Ser-AS"/>
</dbReference>
<protein>
    <recommendedName>
        <fullName evidence="17">Peptidase S8/S53 domain-containing protein</fullName>
    </recommendedName>
</protein>
<organism evidence="15 16">
    <name type="scientific">Corchorus olitorius</name>
    <dbReference type="NCBI Taxonomy" id="93759"/>
    <lineage>
        <taxon>Eukaryota</taxon>
        <taxon>Viridiplantae</taxon>
        <taxon>Streptophyta</taxon>
        <taxon>Embryophyta</taxon>
        <taxon>Tracheophyta</taxon>
        <taxon>Spermatophyta</taxon>
        <taxon>Magnoliopsida</taxon>
        <taxon>eudicotyledons</taxon>
        <taxon>Gunneridae</taxon>
        <taxon>Pentapetalae</taxon>
        <taxon>rosids</taxon>
        <taxon>malvids</taxon>
        <taxon>Malvales</taxon>
        <taxon>Malvaceae</taxon>
        <taxon>Grewioideae</taxon>
        <taxon>Apeibeae</taxon>
        <taxon>Corchorus</taxon>
    </lineage>
</organism>
<keyword evidence="8" id="KW-0325">Glycoprotein</keyword>
<evidence type="ECO:0000256" key="3">
    <source>
        <dbReference type="ARBA" id="ARBA00022525"/>
    </source>
</evidence>
<dbReference type="PANTHER" id="PTHR10795">
    <property type="entry name" value="PROPROTEIN CONVERTASE SUBTILISIN/KEXIN"/>
    <property type="match status" value="1"/>
</dbReference>
<proteinExistence type="inferred from homology"/>
<evidence type="ECO:0000256" key="5">
    <source>
        <dbReference type="ARBA" id="ARBA00022729"/>
    </source>
</evidence>
<sequence length="765" mass="83542">MTRRMNFCNYSLVVLSWLVLPLLLEGNNAMPAPEEYKTYIVHMDHSHKPDSFSTHELWHRSTLRSLSNPVDDEEMLLYSYNHIIHGFSARLTSSQLLEIEKSPAHLATYQESFGKLFTTHSPNFLGLEHNSGLWSAASYGEGVIIGVLDTGIWPESESFSDKGMPQVPRRWKGKCENGTAFSPSACNKKLIGARSFSKGIQAAVGNFSKELDYDSPRDFEGHGTHTSSTAAGNHVLGVSHFGYARGTTSGVAPHAHVAMYKVLWETDSGNSAASDVLAGMDQAIADGVDIMSISIGFDQNPYFNDLIAIASLSAVEKGIVVVCAAGNDGGRNTTYNGAPWITTVGAGTLDRSFTAKVTLGNGFTLEGTSYFPQNIYITNRPLYYGKDDANKAICYMKALDAEEISGKVVICENSSKIDVDGQMEELARVSAYAGIFMSDWSDLEAEDYIIPSLVLPASSGMLATEYAKNASDAHIRSMRFMFTNLGIKPAPQVADFSSRGPDPVNPTVLKPDIIAPGVDVLAAVTPNRAFIEIGNYKFVTDYALYSGTSMAAPHVAGVAALLKAVHPEWSPAAIRSAMMTTAYTINNNGTALTNQFLDLPGTPLDYGAGHINPNKATDPGLIYDIEFQDYIDFLCSLGYTDTQMKAVLRRSKWTCSQERTELNYPSFIALFSKDDTSPKVKNFTRVVTNVGDNKSIYEAVATTTYSGMTITVDPPTLTFTKKYQKQSFVLSVEINPEAPEVVYGYVKWTDQYSHIVSSPIVVLNF</sequence>
<keyword evidence="7 10" id="KW-0720">Serine protease</keyword>
<feature type="chain" id="PRO_5012051412" description="Peptidase S8/S53 domain-containing protein" evidence="11">
    <location>
        <begin position="30"/>
        <end position="765"/>
    </location>
</feature>
<dbReference type="PROSITE" id="PS51892">
    <property type="entry name" value="SUBTILASE"/>
    <property type="match status" value="1"/>
</dbReference>
<dbReference type="GO" id="GO:0004252">
    <property type="term" value="F:serine-type endopeptidase activity"/>
    <property type="evidence" value="ECO:0007669"/>
    <property type="project" value="UniProtKB-UniRule"/>
</dbReference>
<dbReference type="InterPro" id="IPR015500">
    <property type="entry name" value="Peptidase_S8_subtilisin-rel"/>
</dbReference>
<feature type="domain" description="Peptidase S8/S53" evidence="12">
    <location>
        <begin position="140"/>
        <end position="590"/>
    </location>
</feature>
<dbReference type="InterPro" id="IPR034197">
    <property type="entry name" value="Peptidases_S8_3"/>
</dbReference>
<comment type="similarity">
    <text evidence="2 10">Belongs to the peptidase S8 family.</text>
</comment>
<feature type="active site" description="Charge relay system" evidence="9 10">
    <location>
        <position position="149"/>
    </location>
</feature>
<dbReference type="Gene3D" id="2.60.40.2310">
    <property type="match status" value="1"/>
</dbReference>
<evidence type="ECO:0000259" key="14">
    <source>
        <dbReference type="Pfam" id="PF17766"/>
    </source>
</evidence>
<comment type="subcellular location">
    <subcellularLocation>
        <location evidence="1">Secreted</location>
    </subcellularLocation>
</comment>
<dbReference type="InterPro" id="IPR000209">
    <property type="entry name" value="Peptidase_S8/S53_dom"/>
</dbReference>
<dbReference type="STRING" id="93759.A0A1R3HWM4"/>
<dbReference type="PROSITE" id="PS00138">
    <property type="entry name" value="SUBTILASE_SER"/>
    <property type="match status" value="1"/>
</dbReference>
<keyword evidence="6 10" id="KW-0378">Hydrolase</keyword>
<accession>A0A1R3HWM4</accession>
<evidence type="ECO:0008006" key="17">
    <source>
        <dbReference type="Google" id="ProtNLM"/>
    </source>
</evidence>
<comment type="caution">
    <text evidence="15">The sequence shown here is derived from an EMBL/GenBank/DDBJ whole genome shotgun (WGS) entry which is preliminary data.</text>
</comment>
<dbReference type="CDD" id="cd04852">
    <property type="entry name" value="Peptidases_S8_3"/>
    <property type="match status" value="1"/>
</dbReference>
<keyword evidence="5 11" id="KW-0732">Signal</keyword>
<dbReference type="SUPFAM" id="SSF52743">
    <property type="entry name" value="Subtilisin-like"/>
    <property type="match status" value="1"/>
</dbReference>
<evidence type="ECO:0000256" key="11">
    <source>
        <dbReference type="SAM" id="SignalP"/>
    </source>
</evidence>